<protein>
    <submittedName>
        <fullName evidence="2">Uncharacterized protein</fullName>
    </submittedName>
</protein>
<reference evidence="2" key="1">
    <citation type="submission" date="2016-11" db="UniProtKB">
        <authorList>
            <consortium name="WormBaseParasite"/>
        </authorList>
    </citation>
    <scope>IDENTIFICATION</scope>
</reference>
<name>A0A1I7YHI9_9BILA</name>
<organism evidence="1 2">
    <name type="scientific">Steinernema glaseri</name>
    <dbReference type="NCBI Taxonomy" id="37863"/>
    <lineage>
        <taxon>Eukaryota</taxon>
        <taxon>Metazoa</taxon>
        <taxon>Ecdysozoa</taxon>
        <taxon>Nematoda</taxon>
        <taxon>Chromadorea</taxon>
        <taxon>Rhabditida</taxon>
        <taxon>Tylenchina</taxon>
        <taxon>Panagrolaimomorpha</taxon>
        <taxon>Strongyloidoidea</taxon>
        <taxon>Steinernematidae</taxon>
        <taxon>Steinernema</taxon>
    </lineage>
</organism>
<dbReference type="AlphaFoldDB" id="A0A1I7YHI9"/>
<dbReference type="WBParaSite" id="L893_g16482.t1">
    <property type="protein sequence ID" value="L893_g16482.t1"/>
    <property type="gene ID" value="L893_g16482"/>
</dbReference>
<keyword evidence="1" id="KW-1185">Reference proteome</keyword>
<proteinExistence type="predicted"/>
<evidence type="ECO:0000313" key="2">
    <source>
        <dbReference type="WBParaSite" id="L893_g16482.t1"/>
    </source>
</evidence>
<evidence type="ECO:0000313" key="1">
    <source>
        <dbReference type="Proteomes" id="UP000095287"/>
    </source>
</evidence>
<sequence length="140" mass="16068">MFRTSADQQRTGAAQSKRKGASNLVYLNTINMAEAPRVLDKIFKSDASLDELRRERDRLMVRALNGTQFVQGTDLFQAPELPQATSPTSKNSNDDFAQKLNLISFALLRTSREPVLHTAKRKELQIWYTQIRLIWRSVRC</sequence>
<accession>A0A1I7YHI9</accession>
<dbReference type="Proteomes" id="UP000095287">
    <property type="component" value="Unplaced"/>
</dbReference>